<comment type="caution">
    <text evidence="1">The sequence shown here is derived from an EMBL/GenBank/DDBJ whole genome shotgun (WGS) entry which is preliminary data.</text>
</comment>
<feature type="non-terminal residue" evidence="1">
    <location>
        <position position="1"/>
    </location>
</feature>
<accession>A0A8J2L2R8</accession>
<protein>
    <submittedName>
        <fullName evidence="1">Uncharacterized protein</fullName>
    </submittedName>
</protein>
<keyword evidence="2" id="KW-1185">Reference proteome</keyword>
<evidence type="ECO:0000313" key="2">
    <source>
        <dbReference type="Proteomes" id="UP000708208"/>
    </source>
</evidence>
<gene>
    <name evidence="1" type="ORF">AFUS01_LOCUS34509</name>
</gene>
<dbReference type="AlphaFoldDB" id="A0A8J2L2R8"/>
<proteinExistence type="predicted"/>
<dbReference type="EMBL" id="CAJVCH010532429">
    <property type="protein sequence ID" value="CAG7824350.1"/>
    <property type="molecule type" value="Genomic_DNA"/>
</dbReference>
<dbReference type="Proteomes" id="UP000708208">
    <property type="component" value="Unassembled WGS sequence"/>
</dbReference>
<sequence>KSTLDSEKSEHHAKILKLASQLQQDVRKGEQERKGWLNWNDQKFPAPVLLNSKNPRENFLENFQLPMKAMALSLRFKPNWEQTSKRLPEHVISWVNDYASRRRLFIEDASPSWDLEEATSAVIEDLNNSSITDSFSLLEEQVAAIVDTTYEESPPESIVQITDPTSCSIYGSGNAETNNRHVELVQINETTSLQVPKIDQLTDLEKVSKGLSQTNTISDSSHLLIESEFKILPEG</sequence>
<evidence type="ECO:0000313" key="1">
    <source>
        <dbReference type="EMBL" id="CAG7824350.1"/>
    </source>
</evidence>
<name>A0A8J2L2R8_9HEXA</name>
<organism evidence="1 2">
    <name type="scientific">Allacma fusca</name>
    <dbReference type="NCBI Taxonomy" id="39272"/>
    <lineage>
        <taxon>Eukaryota</taxon>
        <taxon>Metazoa</taxon>
        <taxon>Ecdysozoa</taxon>
        <taxon>Arthropoda</taxon>
        <taxon>Hexapoda</taxon>
        <taxon>Collembola</taxon>
        <taxon>Symphypleona</taxon>
        <taxon>Sminthuridae</taxon>
        <taxon>Allacma</taxon>
    </lineage>
</organism>
<feature type="non-terminal residue" evidence="1">
    <location>
        <position position="235"/>
    </location>
</feature>
<reference evidence="1" key="1">
    <citation type="submission" date="2021-06" db="EMBL/GenBank/DDBJ databases">
        <authorList>
            <person name="Hodson N. C."/>
            <person name="Mongue J. A."/>
            <person name="Jaron S. K."/>
        </authorList>
    </citation>
    <scope>NUCLEOTIDE SEQUENCE</scope>
</reference>